<proteinExistence type="predicted"/>
<gene>
    <name evidence="1" type="ORF">D0437_30250</name>
</gene>
<dbReference type="Proteomes" id="UP000321735">
    <property type="component" value="Chromosome"/>
</dbReference>
<sequence>MKNNTFTFFMMILVGIIGFLFVPVVHAETEKSFQPNNIFFKLFPFKVAHVLFFSSQFSYSLTPLEKLCNRTWSLIYLYHLLKLKRQANQKQEK</sequence>
<dbReference type="AlphaFoldDB" id="A0A9X7QMZ5"/>
<reference evidence="1 2" key="1">
    <citation type="journal article" date="2019" name="Ecotoxicol. Environ. Saf.">
        <title>Microbial characterization of heavy metal resistant bacterial strains isolated from an electroplating wastewater treatment plant.</title>
        <authorList>
            <person name="Cai X."/>
            <person name="Zheng X."/>
            <person name="Zhang D."/>
            <person name="Iqbal W."/>
            <person name="Liu C."/>
            <person name="Yang B."/>
            <person name="Zhao X."/>
            <person name="Lu X."/>
            <person name="Mao Y."/>
        </authorList>
    </citation>
    <scope>NUCLEOTIDE SEQUENCE [LARGE SCALE GENOMIC DNA]</scope>
    <source>
        <strain evidence="1 2">Co1-1</strain>
    </source>
</reference>
<name>A0A9X7QMZ5_BACCE</name>
<organism evidence="1 2">
    <name type="scientific">Bacillus cereus</name>
    <dbReference type="NCBI Taxonomy" id="1396"/>
    <lineage>
        <taxon>Bacteria</taxon>
        <taxon>Bacillati</taxon>
        <taxon>Bacillota</taxon>
        <taxon>Bacilli</taxon>
        <taxon>Bacillales</taxon>
        <taxon>Bacillaceae</taxon>
        <taxon>Bacillus</taxon>
        <taxon>Bacillus cereus group</taxon>
    </lineage>
</organism>
<dbReference type="EMBL" id="CP031778">
    <property type="protein sequence ID" value="QDZ77050.1"/>
    <property type="molecule type" value="Genomic_DNA"/>
</dbReference>
<evidence type="ECO:0000313" key="2">
    <source>
        <dbReference type="Proteomes" id="UP000321735"/>
    </source>
</evidence>
<accession>A0A9X7QMZ5</accession>
<evidence type="ECO:0000313" key="1">
    <source>
        <dbReference type="EMBL" id="QDZ77050.1"/>
    </source>
</evidence>
<protein>
    <submittedName>
        <fullName evidence="1">Uncharacterized protein</fullName>
    </submittedName>
</protein>